<dbReference type="SUPFAM" id="SSF53686">
    <property type="entry name" value="Tryptophan synthase beta subunit-like PLP-dependent enzymes"/>
    <property type="match status" value="1"/>
</dbReference>
<name>A0AAU9VP32_9CNID</name>
<dbReference type="InterPro" id="IPR000634">
    <property type="entry name" value="Ser/Thr_deHydtase_PyrdxlP-BS"/>
</dbReference>
<protein>
    <recommendedName>
        <fullName evidence="3">L-serine ammonia-lyase</fullName>
        <ecNumber evidence="3">4.3.1.17</ecNumber>
    </recommendedName>
    <alternativeName>
        <fullName evidence="6">L-serine deaminase</fullName>
    </alternativeName>
    <alternativeName>
        <fullName evidence="7">L-threonine dehydratase</fullName>
    </alternativeName>
</protein>
<dbReference type="EMBL" id="CALNXJ010000002">
    <property type="protein sequence ID" value="CAH3034381.1"/>
    <property type="molecule type" value="Genomic_DNA"/>
</dbReference>
<gene>
    <name evidence="10" type="ORF">PMEA_00010649</name>
</gene>
<dbReference type="Gene3D" id="3.40.50.1100">
    <property type="match status" value="2"/>
</dbReference>
<dbReference type="InterPro" id="IPR050147">
    <property type="entry name" value="Ser/Thr_Dehydratase"/>
</dbReference>
<evidence type="ECO:0000256" key="1">
    <source>
        <dbReference type="ARBA" id="ARBA00001933"/>
    </source>
</evidence>
<dbReference type="FunFam" id="3.40.50.1100:FF:000005">
    <property type="entry name" value="Threonine dehydratase catabolic"/>
    <property type="match status" value="1"/>
</dbReference>
<dbReference type="InterPro" id="IPR036052">
    <property type="entry name" value="TrpB-like_PALP_sf"/>
</dbReference>
<evidence type="ECO:0000256" key="4">
    <source>
        <dbReference type="ARBA" id="ARBA00022898"/>
    </source>
</evidence>
<dbReference type="GO" id="GO:0004794">
    <property type="term" value="F:threonine deaminase activity"/>
    <property type="evidence" value="ECO:0007669"/>
    <property type="project" value="TreeGrafter"/>
</dbReference>
<comment type="caution">
    <text evidence="10">The sequence shown here is derived from an EMBL/GenBank/DDBJ whole genome shotgun (WGS) entry which is preliminary data.</text>
</comment>
<evidence type="ECO:0000313" key="11">
    <source>
        <dbReference type="Proteomes" id="UP001159428"/>
    </source>
</evidence>
<dbReference type="Proteomes" id="UP001159428">
    <property type="component" value="Unassembled WGS sequence"/>
</dbReference>
<evidence type="ECO:0000313" key="10">
    <source>
        <dbReference type="EMBL" id="CAH3034381.1"/>
    </source>
</evidence>
<comment type="catalytic activity">
    <reaction evidence="8">
        <text>L-serine = pyruvate + NH4(+)</text>
        <dbReference type="Rhea" id="RHEA:19169"/>
        <dbReference type="ChEBI" id="CHEBI:15361"/>
        <dbReference type="ChEBI" id="CHEBI:28938"/>
        <dbReference type="ChEBI" id="CHEBI:33384"/>
        <dbReference type="EC" id="4.3.1.17"/>
    </reaction>
</comment>
<dbReference type="PANTHER" id="PTHR48078:SF6">
    <property type="entry name" value="L-THREONINE DEHYDRATASE CATABOLIC TDCB"/>
    <property type="match status" value="1"/>
</dbReference>
<accession>A0AAU9VP32</accession>
<evidence type="ECO:0000256" key="2">
    <source>
        <dbReference type="ARBA" id="ARBA00010869"/>
    </source>
</evidence>
<dbReference type="GO" id="GO:0006567">
    <property type="term" value="P:L-threonine catabolic process"/>
    <property type="evidence" value="ECO:0007669"/>
    <property type="project" value="TreeGrafter"/>
</dbReference>
<dbReference type="PANTHER" id="PTHR48078">
    <property type="entry name" value="THREONINE DEHYDRATASE, MITOCHONDRIAL-RELATED"/>
    <property type="match status" value="1"/>
</dbReference>
<dbReference type="EC" id="4.3.1.17" evidence="3"/>
<evidence type="ECO:0000259" key="9">
    <source>
        <dbReference type="Pfam" id="PF00291"/>
    </source>
</evidence>
<proteinExistence type="inferred from homology"/>
<evidence type="ECO:0000256" key="8">
    <source>
        <dbReference type="ARBA" id="ARBA00049406"/>
    </source>
</evidence>
<keyword evidence="5" id="KW-0456">Lyase</keyword>
<comment type="similarity">
    <text evidence="2">Belongs to the serine/threonine dehydratase family.</text>
</comment>
<dbReference type="AlphaFoldDB" id="A0AAU9VP32"/>
<dbReference type="CDD" id="cd01562">
    <property type="entry name" value="Thr-dehyd"/>
    <property type="match status" value="1"/>
</dbReference>
<feature type="domain" description="Tryptophan synthase beta chain-like PALP" evidence="9">
    <location>
        <begin position="21"/>
        <end position="282"/>
    </location>
</feature>
<keyword evidence="11" id="KW-1185">Reference proteome</keyword>
<evidence type="ECO:0000256" key="7">
    <source>
        <dbReference type="ARBA" id="ARBA00042605"/>
    </source>
</evidence>
<organism evidence="10 11">
    <name type="scientific">Pocillopora meandrina</name>
    <dbReference type="NCBI Taxonomy" id="46732"/>
    <lineage>
        <taxon>Eukaryota</taxon>
        <taxon>Metazoa</taxon>
        <taxon>Cnidaria</taxon>
        <taxon>Anthozoa</taxon>
        <taxon>Hexacorallia</taxon>
        <taxon>Scleractinia</taxon>
        <taxon>Astrocoeniina</taxon>
        <taxon>Pocilloporidae</taxon>
        <taxon>Pocillopora</taxon>
    </lineage>
</organism>
<comment type="cofactor">
    <cofactor evidence="1">
        <name>pyridoxal 5'-phosphate</name>
        <dbReference type="ChEBI" id="CHEBI:597326"/>
    </cofactor>
</comment>
<dbReference type="GO" id="GO:0003941">
    <property type="term" value="F:L-serine ammonia-lyase activity"/>
    <property type="evidence" value="ECO:0007669"/>
    <property type="project" value="UniProtKB-EC"/>
</dbReference>
<reference evidence="10 11" key="1">
    <citation type="submission" date="2022-05" db="EMBL/GenBank/DDBJ databases">
        <authorList>
            <consortium name="Genoscope - CEA"/>
            <person name="William W."/>
        </authorList>
    </citation>
    <scope>NUCLEOTIDE SEQUENCE [LARGE SCALE GENOMIC DNA]</scope>
</reference>
<evidence type="ECO:0000256" key="6">
    <source>
        <dbReference type="ARBA" id="ARBA00041766"/>
    </source>
</evidence>
<dbReference type="Pfam" id="PF00291">
    <property type="entry name" value="PALP"/>
    <property type="match status" value="1"/>
</dbReference>
<dbReference type="GO" id="GO:0030170">
    <property type="term" value="F:pyridoxal phosphate binding"/>
    <property type="evidence" value="ECO:0007669"/>
    <property type="project" value="InterPro"/>
</dbReference>
<evidence type="ECO:0000256" key="5">
    <source>
        <dbReference type="ARBA" id="ARBA00023239"/>
    </source>
</evidence>
<dbReference type="GO" id="GO:0009097">
    <property type="term" value="P:isoleucine biosynthetic process"/>
    <property type="evidence" value="ECO:0007669"/>
    <property type="project" value="TreeGrafter"/>
</dbReference>
<dbReference type="InterPro" id="IPR001926">
    <property type="entry name" value="TrpB-like_PALP"/>
</dbReference>
<dbReference type="PROSITE" id="PS00165">
    <property type="entry name" value="DEHYDRATASE_SER_THR"/>
    <property type="match status" value="1"/>
</dbReference>
<dbReference type="GO" id="GO:0006565">
    <property type="term" value="P:L-serine catabolic process"/>
    <property type="evidence" value="ECO:0007669"/>
    <property type="project" value="TreeGrafter"/>
</dbReference>
<sequence length="339" mass="36418">MIAKPHLLSLCEDISKAAGRIKLHVRKTPLEYSPWLSDIGKSKVYIKLESEQITGSFKLRGAFNKLLTLKESNDEVFLTNGVITASTGNHGAATAYASSKVGTPVTIYVPETTSYAKLKVVKQFGGSVKFHGEDCVEAEVTARSAAKESGMHFVSPYNDLVVVAGQGTIGVEILEDLADVDAVFVSVGGGGLIGGIAAYLKSVKPEIKMIGCQPSQSAVMSESVKAGKILDLPSGDTLSDGTSGGVEENSVTFDLCKYLVDEWILVSEEEISRAVYQFMENHHKVSQLHFFYCLKICQLHFFLCLLNRQAAAAGGCGPLACLSKTIISPSLFSLPLRET</sequence>
<evidence type="ECO:0000256" key="3">
    <source>
        <dbReference type="ARBA" id="ARBA00012093"/>
    </source>
</evidence>
<keyword evidence="4" id="KW-0663">Pyridoxal phosphate</keyword>